<name>A0A5C7A5V2_9GAMM</name>
<reference evidence="3 4" key="1">
    <citation type="submission" date="2019-08" db="EMBL/GenBank/DDBJ databases">
        <title>Genome sequence of Psychrobacter frigidicola ACAM304 (type strain).</title>
        <authorList>
            <person name="Bowman J.P."/>
        </authorList>
    </citation>
    <scope>NUCLEOTIDE SEQUENCE [LARGE SCALE GENOMIC DNA]</scope>
    <source>
        <strain evidence="3 4">ACAM 304</strain>
    </source>
</reference>
<dbReference type="OrthoDB" id="7864805at2"/>
<dbReference type="Proteomes" id="UP000321903">
    <property type="component" value="Unassembled WGS sequence"/>
</dbReference>
<organism evidence="3 4">
    <name type="scientific">Psychrobacter frigidicola</name>
    <dbReference type="NCBI Taxonomy" id="45611"/>
    <lineage>
        <taxon>Bacteria</taxon>
        <taxon>Pseudomonadati</taxon>
        <taxon>Pseudomonadota</taxon>
        <taxon>Gammaproteobacteria</taxon>
        <taxon>Moraxellales</taxon>
        <taxon>Moraxellaceae</taxon>
        <taxon>Psychrobacter</taxon>
    </lineage>
</organism>
<feature type="transmembrane region" description="Helical" evidence="1">
    <location>
        <begin position="34"/>
        <end position="57"/>
    </location>
</feature>
<feature type="transmembrane region" description="Helical" evidence="1">
    <location>
        <begin position="94"/>
        <end position="117"/>
    </location>
</feature>
<accession>A0A5C7A5V2</accession>
<feature type="transmembrane region" description="Helical" evidence="1">
    <location>
        <begin position="69"/>
        <end position="88"/>
    </location>
</feature>
<evidence type="ECO:0000256" key="2">
    <source>
        <dbReference type="SAM" id="SignalP"/>
    </source>
</evidence>
<keyword evidence="1" id="KW-0812">Transmembrane</keyword>
<dbReference type="InterPro" id="IPR006750">
    <property type="entry name" value="YdcZ"/>
</dbReference>
<keyword evidence="1" id="KW-0472">Membrane</keyword>
<dbReference type="Pfam" id="PF04657">
    <property type="entry name" value="DMT_YdcZ"/>
    <property type="match status" value="1"/>
</dbReference>
<dbReference type="AlphaFoldDB" id="A0A5C7A5V2"/>
<feature type="signal peptide" evidence="2">
    <location>
        <begin position="1"/>
        <end position="18"/>
    </location>
</feature>
<keyword evidence="2" id="KW-0732">Signal</keyword>
<proteinExistence type="predicted"/>
<protein>
    <submittedName>
        <fullName evidence="3">DMT family transporter</fullName>
    </submittedName>
</protein>
<dbReference type="EMBL" id="VORZ01000001">
    <property type="protein sequence ID" value="TXD98030.1"/>
    <property type="molecule type" value="Genomic_DNA"/>
</dbReference>
<evidence type="ECO:0000313" key="3">
    <source>
        <dbReference type="EMBL" id="TXD98030.1"/>
    </source>
</evidence>
<keyword evidence="1" id="KW-1133">Transmembrane helix</keyword>
<comment type="caution">
    <text evidence="3">The sequence shown here is derived from an EMBL/GenBank/DDBJ whole genome shotgun (WGS) entry which is preliminary data.</text>
</comment>
<gene>
    <name evidence="3" type="ORF">ES754_03510</name>
</gene>
<dbReference type="PANTHER" id="PTHR34821">
    <property type="entry name" value="INNER MEMBRANE PROTEIN YDCZ"/>
    <property type="match status" value="1"/>
</dbReference>
<evidence type="ECO:0000256" key="1">
    <source>
        <dbReference type="SAM" id="Phobius"/>
    </source>
</evidence>
<feature type="chain" id="PRO_5022885548" evidence="2">
    <location>
        <begin position="19"/>
        <end position="155"/>
    </location>
</feature>
<sequence>MLLSILFPLLLLGGIALAAQSSVNGALGARTDVLTSAWLTNIIGATVGLLLVLFFEPRQEFTMFTVPKWQLLGAFFGTFALITIVFAVPRIGTAATNVAIIAGQLFMGLMIDHFGWFGNTQLTLDYKRMAAIALLAGALYLIYLSNVRGSIGYTY</sequence>
<dbReference type="GO" id="GO:0005886">
    <property type="term" value="C:plasma membrane"/>
    <property type="evidence" value="ECO:0007669"/>
    <property type="project" value="TreeGrafter"/>
</dbReference>
<dbReference type="PANTHER" id="PTHR34821:SF2">
    <property type="entry name" value="INNER MEMBRANE PROTEIN YDCZ"/>
    <property type="match status" value="1"/>
</dbReference>
<evidence type="ECO:0000313" key="4">
    <source>
        <dbReference type="Proteomes" id="UP000321903"/>
    </source>
</evidence>
<feature type="transmembrane region" description="Helical" evidence="1">
    <location>
        <begin position="129"/>
        <end position="146"/>
    </location>
</feature>
<keyword evidence="4" id="KW-1185">Reference proteome</keyword>